<protein>
    <submittedName>
        <fullName evidence="1">Uncharacterized protein</fullName>
    </submittedName>
</protein>
<dbReference type="OrthoDB" id="10354226at2759"/>
<dbReference type="Proteomes" id="UP000688947">
    <property type="component" value="Unassembled WGS sequence"/>
</dbReference>
<comment type="caution">
    <text evidence="1">The sequence shown here is derived from an EMBL/GenBank/DDBJ whole genome shotgun (WGS) entry which is preliminary data.</text>
</comment>
<evidence type="ECO:0000313" key="2">
    <source>
        <dbReference type="Proteomes" id="UP000688947"/>
    </source>
</evidence>
<dbReference type="AlphaFoldDB" id="A0A8T1UT10"/>
<gene>
    <name evidence="1" type="ORF">JG687_00004481</name>
</gene>
<evidence type="ECO:0000313" key="1">
    <source>
        <dbReference type="EMBL" id="KAG6967059.1"/>
    </source>
</evidence>
<sequence>MNMDRRFGNHSNAASFLRDHGDVVPLLAVEVHKSYPGVAESDVHYVITRLGFHYTIITENHGRAFSLYNFNGKYIELIHEIVAQLGEVSPAPAPHRPLLRHRSTSSMTMTRFCRVNSWFRLSQHHTGA</sequence>
<reference evidence="1" key="1">
    <citation type="submission" date="2021-01" db="EMBL/GenBank/DDBJ databases">
        <title>Phytophthora aleatoria, a newly-described species from Pinus radiata is distinct from Phytophthora cactorum isolates based on comparative genomics.</title>
        <authorList>
            <person name="Mcdougal R."/>
            <person name="Panda P."/>
            <person name="Williams N."/>
            <person name="Studholme D.J."/>
        </authorList>
    </citation>
    <scope>NUCLEOTIDE SEQUENCE</scope>
    <source>
        <strain evidence="1">NZFS 3830</strain>
    </source>
</reference>
<name>A0A8T1UT10_9STRA</name>
<proteinExistence type="predicted"/>
<organism evidence="1 2">
    <name type="scientific">Phytophthora cactorum</name>
    <dbReference type="NCBI Taxonomy" id="29920"/>
    <lineage>
        <taxon>Eukaryota</taxon>
        <taxon>Sar</taxon>
        <taxon>Stramenopiles</taxon>
        <taxon>Oomycota</taxon>
        <taxon>Peronosporomycetes</taxon>
        <taxon>Peronosporales</taxon>
        <taxon>Peronosporaceae</taxon>
        <taxon>Phytophthora</taxon>
    </lineage>
</organism>
<dbReference type="EMBL" id="JAENGZ010000155">
    <property type="protein sequence ID" value="KAG6967059.1"/>
    <property type="molecule type" value="Genomic_DNA"/>
</dbReference>
<accession>A0A8T1UT10</accession>